<dbReference type="InterPro" id="IPR003961">
    <property type="entry name" value="FN3_dom"/>
</dbReference>
<evidence type="ECO:0000256" key="2">
    <source>
        <dbReference type="ARBA" id="ARBA00022737"/>
    </source>
</evidence>
<dbReference type="Pfam" id="PF01344">
    <property type="entry name" value="Kelch_1"/>
    <property type="match status" value="1"/>
</dbReference>
<dbReference type="EMBL" id="NWUW01000042">
    <property type="protein sequence ID" value="PIE92140.1"/>
    <property type="molecule type" value="Genomic_DNA"/>
</dbReference>
<reference evidence="4 5" key="1">
    <citation type="submission" date="2017-09" db="EMBL/GenBank/DDBJ databases">
        <title>Biocontrol bacteria screening and application from spent mushroom substrate.</title>
        <authorList>
            <person name="Sun X."/>
        </authorList>
    </citation>
    <scope>NUCLEOTIDE SEQUENCE [LARGE SCALE GENOMIC DNA]</scope>
    <source>
        <strain evidence="4 5">100374</strain>
    </source>
</reference>
<accession>A0A2G6Q6V6</accession>
<dbReference type="InterPro" id="IPR011043">
    <property type="entry name" value="Gal_Oxase/kelch_b-propeller"/>
</dbReference>
<feature type="domain" description="Fibronectin type-III" evidence="3">
    <location>
        <begin position="323"/>
        <end position="413"/>
    </location>
</feature>
<dbReference type="Pfam" id="PF24681">
    <property type="entry name" value="Kelch_KLHDC2_KLHL20_DRC7"/>
    <property type="match status" value="1"/>
</dbReference>
<name>A0A2G6Q6V6_9BACI</name>
<sequence>MKKYLSYLLIITLMFGLLPNVFSSVSYASEADNNVWKLKDTLFEGRAGAGVAEVNGKFYVIGGALGSTVSNVVQEYDPETNKWSNKANMPTARTDLGVAVVDNKIYAIGGYRGNAFTYRGATNIVEVYDPTTNSWSTTTSMPVALSGGGTVACNNKIYVVGGLTGQLQAISTVQEYDPTTHTWSMKKNMPYALHHVGVTVLNDKIYAVGGGQNSARYNYLQEFDPNTNTWTNKAGMKVARNTLSASVLNGKIYAIGGSVTGEIVKTVETYDPTTNTWSQIADLNKARWGSISVTMDNQIYVIGGGAFQGKTTPVNSIEVYSALPNVPTNLSGRSGDRKNILTWTSVNNATSYNVKRSTNKGGPYTTIATDVTDTSYTDLYVENGKTYFYTVSAKNTAGESENSNEISLTLFEGRVGAGVAKVNGKFYVIGGALGSTASNVVQEYDPETNKWSNKANMPTARTDLGVAVVDNKIYAIGGYRGNAFAYGGATNIVEVYDPTTDSWLTTMSMPVALSGGGTVALNNKIYVVGGLTGQLQAISTVQEYDPATHTWSMKKNMPYALHHVGVTVLNDKIYAVGGGQNSARYNYLQEYDPNTNTWTNKAGMKVARNTLSASVLNGKIYAIGGSATGEIVKTVETYDPTTNTWSQIADLNKARWGSISVTMDNQIYIIGGGAFQAKTTPVNSIEVYSETASPTWKFVGNEENTK</sequence>
<dbReference type="AlphaFoldDB" id="A0A2G6Q6V6"/>
<keyword evidence="1" id="KW-0880">Kelch repeat</keyword>
<comment type="caution">
    <text evidence="4">The sequence shown here is derived from an EMBL/GenBank/DDBJ whole genome shotgun (WGS) entry which is preliminary data.</text>
</comment>
<dbReference type="CDD" id="cd00063">
    <property type="entry name" value="FN3"/>
    <property type="match status" value="1"/>
</dbReference>
<dbReference type="SUPFAM" id="SSF50965">
    <property type="entry name" value="Galactose oxidase, central domain"/>
    <property type="match status" value="2"/>
</dbReference>
<organism evidence="4 5">
    <name type="scientific">Bacillus fungorum</name>
    <dbReference type="NCBI Taxonomy" id="2039284"/>
    <lineage>
        <taxon>Bacteria</taxon>
        <taxon>Bacillati</taxon>
        <taxon>Bacillota</taxon>
        <taxon>Bacilli</taxon>
        <taxon>Bacillales</taxon>
        <taxon>Bacillaceae</taxon>
        <taxon>Bacillus</taxon>
    </lineage>
</organism>
<protein>
    <recommendedName>
        <fullName evidence="3">Fibronectin type-III domain-containing protein</fullName>
    </recommendedName>
</protein>
<keyword evidence="5" id="KW-1185">Reference proteome</keyword>
<evidence type="ECO:0000313" key="4">
    <source>
        <dbReference type="EMBL" id="PIE92140.1"/>
    </source>
</evidence>
<dbReference type="Pfam" id="PF24981">
    <property type="entry name" value="Beta-prop_ATRN-LZTR1"/>
    <property type="match status" value="1"/>
</dbReference>
<dbReference type="InterPro" id="IPR056737">
    <property type="entry name" value="Beta-prop_ATRN-MKLN-like"/>
</dbReference>
<proteinExistence type="predicted"/>
<evidence type="ECO:0000259" key="3">
    <source>
        <dbReference type="PROSITE" id="PS50853"/>
    </source>
</evidence>
<dbReference type="SUPFAM" id="SSF49265">
    <property type="entry name" value="Fibronectin type III"/>
    <property type="match status" value="1"/>
</dbReference>
<dbReference type="InterPro" id="IPR036116">
    <property type="entry name" value="FN3_sf"/>
</dbReference>
<dbReference type="SMART" id="SM00612">
    <property type="entry name" value="Kelch"/>
    <property type="match status" value="10"/>
</dbReference>
<dbReference type="PANTHER" id="PTHR46344">
    <property type="entry name" value="OS02G0202900 PROTEIN"/>
    <property type="match status" value="1"/>
</dbReference>
<dbReference type="PANTHER" id="PTHR46344:SF27">
    <property type="entry name" value="KELCH REPEAT SUPERFAMILY PROTEIN"/>
    <property type="match status" value="1"/>
</dbReference>
<dbReference type="InterPro" id="IPR015915">
    <property type="entry name" value="Kelch-typ_b-propeller"/>
</dbReference>
<dbReference type="Gene3D" id="2.120.10.80">
    <property type="entry name" value="Kelch-type beta propeller"/>
    <property type="match status" value="4"/>
</dbReference>
<evidence type="ECO:0000313" key="5">
    <source>
        <dbReference type="Proteomes" id="UP000228484"/>
    </source>
</evidence>
<dbReference type="RefSeq" id="WP_099686482.1">
    <property type="nucleotide sequence ID" value="NZ_NWUW01000042.1"/>
</dbReference>
<dbReference type="InterPro" id="IPR006652">
    <property type="entry name" value="Kelch_1"/>
</dbReference>
<dbReference type="Proteomes" id="UP000228484">
    <property type="component" value="Unassembled WGS sequence"/>
</dbReference>
<keyword evidence="2" id="KW-0677">Repeat</keyword>
<gene>
    <name evidence="4" type="ORF">CO726_28175</name>
</gene>
<dbReference type="PROSITE" id="PS50853">
    <property type="entry name" value="FN3"/>
    <property type="match status" value="1"/>
</dbReference>
<evidence type="ECO:0000256" key="1">
    <source>
        <dbReference type="ARBA" id="ARBA00022441"/>
    </source>
</evidence>